<dbReference type="Proteomes" id="UP001430360">
    <property type="component" value="Unassembled WGS sequence"/>
</dbReference>
<reference evidence="2" key="1">
    <citation type="submission" date="2021-12" db="EMBL/GenBank/DDBJ databases">
        <authorList>
            <person name="Ulrich A."/>
        </authorList>
    </citation>
    <scope>NUCLEOTIDE SEQUENCE</scope>
    <source>
        <strain evidence="2">A1P009</strain>
    </source>
</reference>
<gene>
    <name evidence="2" type="ORF">LTT95_07025</name>
</gene>
<reference evidence="2" key="2">
    <citation type="journal article" date="2022" name="Syst. Appl. Microbiol.">
        <title>Physiological and genomic characterisation of Luteimonas fraxinea sp. nov., a bacterial species associated with trees tolerant to ash dieback.</title>
        <authorList>
            <person name="Ulrich K."/>
            <person name="Becker R."/>
            <person name="Behrendt U."/>
            <person name="Kube M."/>
            <person name="Schneck V."/>
            <person name="Ulrich A."/>
        </authorList>
    </citation>
    <scope>NUCLEOTIDE SEQUENCE</scope>
    <source>
        <strain evidence="2">A1P009</strain>
    </source>
</reference>
<protein>
    <submittedName>
        <fullName evidence="2">GNAT family N-acetyltransferase</fullName>
    </submittedName>
</protein>
<dbReference type="Pfam" id="PF00583">
    <property type="entry name" value="Acetyltransf_1"/>
    <property type="match status" value="1"/>
</dbReference>
<accession>A0ABS8UDF6</accession>
<dbReference type="EMBL" id="JAJQKU010000002">
    <property type="protein sequence ID" value="MCD9096693.1"/>
    <property type="molecule type" value="Genomic_DNA"/>
</dbReference>
<evidence type="ECO:0000313" key="3">
    <source>
        <dbReference type="Proteomes" id="UP001430360"/>
    </source>
</evidence>
<dbReference type="InterPro" id="IPR000182">
    <property type="entry name" value="GNAT_dom"/>
</dbReference>
<keyword evidence="3" id="KW-1185">Reference proteome</keyword>
<sequence>MPSLTDPTPAMQSFQDVLRQGLPVERGRVDPNVGFYMDTDPRHAHSRFVYVYRDGLTVKAYACFVPYERQEGSPVFAVGYAVPDAYRGHGLAKAVFAAGIAELRNGFSGHPPFFVEAIIDTSNVASQHVAAAVLQISPQSITDQVSGLPALQYLRKFETGLTK</sequence>
<dbReference type="CDD" id="cd04301">
    <property type="entry name" value="NAT_SF"/>
    <property type="match status" value="1"/>
</dbReference>
<dbReference type="Gene3D" id="3.40.630.30">
    <property type="match status" value="1"/>
</dbReference>
<evidence type="ECO:0000259" key="1">
    <source>
        <dbReference type="Pfam" id="PF00583"/>
    </source>
</evidence>
<proteinExistence type="predicted"/>
<evidence type="ECO:0000313" key="2">
    <source>
        <dbReference type="EMBL" id="MCD9096693.1"/>
    </source>
</evidence>
<dbReference type="InterPro" id="IPR016181">
    <property type="entry name" value="Acyl_CoA_acyltransferase"/>
</dbReference>
<dbReference type="RefSeq" id="WP_232135544.1">
    <property type="nucleotide sequence ID" value="NZ_JAJQKU010000002.1"/>
</dbReference>
<feature type="domain" description="N-acetyltransferase" evidence="1">
    <location>
        <begin position="43"/>
        <end position="129"/>
    </location>
</feature>
<dbReference type="SUPFAM" id="SSF55729">
    <property type="entry name" value="Acyl-CoA N-acyltransferases (Nat)"/>
    <property type="match status" value="1"/>
</dbReference>
<comment type="caution">
    <text evidence="2">The sequence shown here is derived from an EMBL/GenBank/DDBJ whole genome shotgun (WGS) entry which is preliminary data.</text>
</comment>
<organism evidence="2 3">
    <name type="scientific">Luteimonas fraxinea</name>
    <dbReference type="NCBI Taxonomy" id="2901869"/>
    <lineage>
        <taxon>Bacteria</taxon>
        <taxon>Pseudomonadati</taxon>
        <taxon>Pseudomonadota</taxon>
        <taxon>Gammaproteobacteria</taxon>
        <taxon>Lysobacterales</taxon>
        <taxon>Lysobacteraceae</taxon>
        <taxon>Luteimonas</taxon>
    </lineage>
</organism>
<name>A0ABS8UDF6_9GAMM</name>